<sequence length="469" mass="51473">MSTPLSPTRLFQCEGCQATLPYDPARAGKRVRCGGCGKIVVVPRLQDFGSTPAKPAPSAPRHIEFWCRVCDTRLVARAIDAGKHAKCPDCGGKNQVPQPAAPKVRQEPSAMHGQQYGIWEVNKAPESEQLRSKQPQLFPVYCRVCDTLMYAQPKHVGASLKCPDCGALTMVKAPPPPQEKKSALVPDGQEYQLDPTEQVTPRPIREDLWKLRDKARREVEEAARKREEERPKMPTWPTLQGVWPMLVTEPVTTWWVGLSVASITVAWLFVNSFVGAGGGGFSQIFAMMCRVFACVGFLLVSGPLSAISCAIIAESSDGHKKVHAQPSVFFINCFTELCHIGIPLAVSFSIAMAFIALLPWQIGIASGLGAFLVVLPVFLLSTFQEGTPLGVFSPRIMGSVFKRPFHWLLLWGESAFLWALVGVTIALLIRQAPGWSYVGVPIALAGALVYLRVLGRFAWWLAESLPEEE</sequence>
<name>A0A5C6CRJ5_9BACT</name>
<dbReference type="OrthoDB" id="239827at2"/>
<reference evidence="2 3" key="1">
    <citation type="submission" date="2019-02" db="EMBL/GenBank/DDBJ databases">
        <title>Deep-cultivation of Planctomycetes and their phenomic and genomic characterization uncovers novel biology.</title>
        <authorList>
            <person name="Wiegand S."/>
            <person name="Jogler M."/>
            <person name="Boedeker C."/>
            <person name="Pinto D."/>
            <person name="Vollmers J."/>
            <person name="Rivas-Marin E."/>
            <person name="Kohn T."/>
            <person name="Peeters S.H."/>
            <person name="Heuer A."/>
            <person name="Rast P."/>
            <person name="Oberbeckmann S."/>
            <person name="Bunk B."/>
            <person name="Jeske O."/>
            <person name="Meyerdierks A."/>
            <person name="Storesund J.E."/>
            <person name="Kallscheuer N."/>
            <person name="Luecker S."/>
            <person name="Lage O.M."/>
            <person name="Pohl T."/>
            <person name="Merkel B.J."/>
            <person name="Hornburger P."/>
            <person name="Mueller R.-W."/>
            <person name="Bruemmer F."/>
            <person name="Labrenz M."/>
            <person name="Spormann A.M."/>
            <person name="Op Den Camp H."/>
            <person name="Overmann J."/>
            <person name="Amann R."/>
            <person name="Jetten M.S.M."/>
            <person name="Mascher T."/>
            <person name="Medema M.H."/>
            <person name="Devos D.P."/>
            <person name="Kaster A.-K."/>
            <person name="Ovreas L."/>
            <person name="Rohde M."/>
            <person name="Galperin M.Y."/>
            <person name="Jogler C."/>
        </authorList>
    </citation>
    <scope>NUCLEOTIDE SEQUENCE [LARGE SCALE GENOMIC DNA]</scope>
    <source>
        <strain evidence="2 3">Pla144</strain>
    </source>
</reference>
<dbReference type="AlphaFoldDB" id="A0A5C6CRJ5"/>
<protein>
    <submittedName>
        <fullName evidence="2">Mu-like prophage protein Com</fullName>
    </submittedName>
</protein>
<keyword evidence="3" id="KW-1185">Reference proteome</keyword>
<proteinExistence type="predicted"/>
<keyword evidence="1" id="KW-1133">Transmembrane helix</keyword>
<gene>
    <name evidence="2" type="ORF">Pla144_29370</name>
</gene>
<dbReference type="EMBL" id="SJPS01000004">
    <property type="protein sequence ID" value="TWU25726.1"/>
    <property type="molecule type" value="Genomic_DNA"/>
</dbReference>
<evidence type="ECO:0000313" key="2">
    <source>
        <dbReference type="EMBL" id="TWU25726.1"/>
    </source>
</evidence>
<feature type="transmembrane region" description="Helical" evidence="1">
    <location>
        <begin position="290"/>
        <end position="313"/>
    </location>
</feature>
<accession>A0A5C6CRJ5</accession>
<keyword evidence="1" id="KW-0812">Transmembrane</keyword>
<dbReference type="RefSeq" id="WP_146451312.1">
    <property type="nucleotide sequence ID" value="NZ_SJPS01000004.1"/>
</dbReference>
<evidence type="ECO:0000256" key="1">
    <source>
        <dbReference type="SAM" id="Phobius"/>
    </source>
</evidence>
<keyword evidence="1" id="KW-0472">Membrane</keyword>
<feature type="transmembrane region" description="Helical" evidence="1">
    <location>
        <begin position="404"/>
        <end position="429"/>
    </location>
</feature>
<feature type="transmembrane region" description="Helical" evidence="1">
    <location>
        <begin position="435"/>
        <end position="454"/>
    </location>
</feature>
<feature type="transmembrane region" description="Helical" evidence="1">
    <location>
        <begin position="364"/>
        <end position="383"/>
    </location>
</feature>
<feature type="transmembrane region" description="Helical" evidence="1">
    <location>
        <begin position="251"/>
        <end position="270"/>
    </location>
</feature>
<evidence type="ECO:0000313" key="3">
    <source>
        <dbReference type="Proteomes" id="UP000318437"/>
    </source>
</evidence>
<feature type="transmembrane region" description="Helical" evidence="1">
    <location>
        <begin position="334"/>
        <end position="358"/>
    </location>
</feature>
<dbReference type="Proteomes" id="UP000318437">
    <property type="component" value="Unassembled WGS sequence"/>
</dbReference>
<organism evidence="2 3">
    <name type="scientific">Bythopirellula polymerisocia</name>
    <dbReference type="NCBI Taxonomy" id="2528003"/>
    <lineage>
        <taxon>Bacteria</taxon>
        <taxon>Pseudomonadati</taxon>
        <taxon>Planctomycetota</taxon>
        <taxon>Planctomycetia</taxon>
        <taxon>Pirellulales</taxon>
        <taxon>Lacipirellulaceae</taxon>
        <taxon>Bythopirellula</taxon>
    </lineage>
</organism>
<comment type="caution">
    <text evidence="2">The sequence shown here is derived from an EMBL/GenBank/DDBJ whole genome shotgun (WGS) entry which is preliminary data.</text>
</comment>